<organism evidence="2 3">
    <name type="scientific">Leuconostoc carnosum</name>
    <dbReference type="NCBI Taxonomy" id="1252"/>
    <lineage>
        <taxon>Bacteria</taxon>
        <taxon>Bacillati</taxon>
        <taxon>Bacillota</taxon>
        <taxon>Bacilli</taxon>
        <taxon>Lactobacillales</taxon>
        <taxon>Lactobacillaceae</taxon>
        <taxon>Leuconostoc</taxon>
    </lineage>
</organism>
<dbReference type="EMBL" id="CP042374">
    <property type="protein sequence ID" value="QEA33779.1"/>
    <property type="molecule type" value="Genomic_DNA"/>
</dbReference>
<protein>
    <submittedName>
        <fullName evidence="2">DUF2075 domain-containing protein</fullName>
    </submittedName>
</protein>
<proteinExistence type="predicted"/>
<dbReference type="AlphaFoldDB" id="A0AAE6IKQ1"/>
<reference evidence="2 3" key="1">
    <citation type="submission" date="2019-06" db="EMBL/GenBank/DDBJ databases">
        <title>Genome analyses of bacteria isolated from kimchi.</title>
        <authorList>
            <person name="Lee S."/>
            <person name="Ahn S."/>
            <person name="Roh S."/>
        </authorList>
    </citation>
    <scope>NUCLEOTIDE SEQUENCE [LARGE SCALE GENOMIC DNA]</scope>
    <source>
        <strain evidence="2 3">CBA3620</strain>
    </source>
</reference>
<dbReference type="InterPro" id="IPR018647">
    <property type="entry name" value="SLFN_3-like_DNA/RNA_helicase"/>
</dbReference>
<dbReference type="GeneID" id="61187377"/>
<gene>
    <name evidence="2" type="ORF">FGL89_06415</name>
</gene>
<evidence type="ECO:0000313" key="2">
    <source>
        <dbReference type="EMBL" id="QEA33779.1"/>
    </source>
</evidence>
<dbReference type="RefSeq" id="WP_041773165.1">
    <property type="nucleotide sequence ID" value="NZ_CP042374.1"/>
</dbReference>
<dbReference type="Pfam" id="PF09848">
    <property type="entry name" value="SLFN-g3_helicase"/>
    <property type="match status" value="1"/>
</dbReference>
<dbReference type="Proteomes" id="UP000321332">
    <property type="component" value="Chromosome"/>
</dbReference>
<evidence type="ECO:0000259" key="1">
    <source>
        <dbReference type="Pfam" id="PF09848"/>
    </source>
</evidence>
<sequence>MFMMKNSFMLAADEVLSDEQTEIVTQAVHFVETSLQQDQKRIFVIEGGAGAGKSVVLLDIFKQIQEKNMQQNQQSSHYLLVNHAEMLKIYRDYAGSQPLFKKNQFLKPTSFINQMDKRKAVADVVLIDEAHLLLTSPDRYNKFKQDNQLVEIIKHARVIVMVFDPKQVLKFKSMWNNQLLMRIIAPYHPVVEHLTKQYRMTGQSEAVVKWIDQLTQDRQVAQLTAVKDFDFRVYDDATAMYQAIQERNQQLGMSRILATTDYKYTVNRGTWYVTLGNFQLPWDQLDTGTTPWAMRPDTINEVGSVYTIQGFDLNYAGVIIGPSIQFDEQLQQLVIDPHLYEDKAAFRQLKGQSFNRQAKEELMLHALEVLLKRGRYGLYLCIADRRLRRHILKQVSSELCVSDK</sequence>
<dbReference type="Gene3D" id="3.40.50.300">
    <property type="entry name" value="P-loop containing nucleotide triphosphate hydrolases"/>
    <property type="match status" value="1"/>
</dbReference>
<dbReference type="SUPFAM" id="SSF52540">
    <property type="entry name" value="P-loop containing nucleoside triphosphate hydrolases"/>
    <property type="match status" value="1"/>
</dbReference>
<accession>A0AAE6IKQ1</accession>
<name>A0AAE6IKQ1_LEUCA</name>
<dbReference type="InterPro" id="IPR027417">
    <property type="entry name" value="P-loop_NTPase"/>
</dbReference>
<feature type="domain" description="Schlafen group 3-like DNA/RNA helicase" evidence="1">
    <location>
        <begin position="40"/>
        <end position="384"/>
    </location>
</feature>
<evidence type="ECO:0000313" key="3">
    <source>
        <dbReference type="Proteomes" id="UP000321332"/>
    </source>
</evidence>